<accession>A0ACA9Q4F2</accession>
<proteinExistence type="predicted"/>
<evidence type="ECO:0000313" key="1">
    <source>
        <dbReference type="EMBL" id="CAG8734026.1"/>
    </source>
</evidence>
<name>A0ACA9Q4F2_9GLOM</name>
<protein>
    <submittedName>
        <fullName evidence="1">11556_t:CDS:1</fullName>
    </submittedName>
</protein>
<feature type="non-terminal residue" evidence="1">
    <location>
        <position position="1"/>
    </location>
</feature>
<organism evidence="1 2">
    <name type="scientific">Acaulospora colombiana</name>
    <dbReference type="NCBI Taxonomy" id="27376"/>
    <lineage>
        <taxon>Eukaryota</taxon>
        <taxon>Fungi</taxon>
        <taxon>Fungi incertae sedis</taxon>
        <taxon>Mucoromycota</taxon>
        <taxon>Glomeromycotina</taxon>
        <taxon>Glomeromycetes</taxon>
        <taxon>Diversisporales</taxon>
        <taxon>Acaulosporaceae</taxon>
        <taxon>Acaulospora</taxon>
    </lineage>
</organism>
<dbReference type="Proteomes" id="UP000789525">
    <property type="component" value="Unassembled WGS sequence"/>
</dbReference>
<evidence type="ECO:0000313" key="2">
    <source>
        <dbReference type="Proteomes" id="UP000789525"/>
    </source>
</evidence>
<dbReference type="EMBL" id="CAJVPT010044288">
    <property type="protein sequence ID" value="CAG8734026.1"/>
    <property type="molecule type" value="Genomic_DNA"/>
</dbReference>
<reference evidence="1" key="1">
    <citation type="submission" date="2021-06" db="EMBL/GenBank/DDBJ databases">
        <authorList>
            <person name="Kallberg Y."/>
            <person name="Tangrot J."/>
            <person name="Rosling A."/>
        </authorList>
    </citation>
    <scope>NUCLEOTIDE SEQUENCE</scope>
    <source>
        <strain evidence="1">CL356</strain>
    </source>
</reference>
<gene>
    <name evidence="1" type="ORF">ACOLOM_LOCUS11805</name>
</gene>
<keyword evidence="2" id="KW-1185">Reference proteome</keyword>
<sequence>LQAVLGDNGKLYVAADYCRTLVDFKLDSLQALRTAISVLHQKYGVPNVVVSSIPLTSQRVSWLPNALIVPRGQGQSAEGINYADEGLLCLASSRDGDESVVHATVIPQIRGFFSGVGDLFSAMILGHYDPSPEQTRNELGAKSGQSTALSRAVSNAIRTTHAVLRKTARASALVPGSSEDGFTDEELDTRDEARRVRRMKARELRIVQSADIILRAGRIDSDEGWDLEEMWHWADFWS</sequence>
<comment type="caution">
    <text evidence="1">The sequence shown here is derived from an EMBL/GenBank/DDBJ whole genome shotgun (WGS) entry which is preliminary data.</text>
</comment>